<dbReference type="InParanoid" id="E2B4E3"/>
<evidence type="ECO:0000256" key="12">
    <source>
        <dbReference type="SAM" id="Phobius"/>
    </source>
</evidence>
<proteinExistence type="inferred from homology"/>
<comment type="subunit">
    <text evidence="11">Interacts with Orco. Complexes exist early in the endomembrane system in olfactory sensory neurons (OSNs), coupling these complexes to the conserved ciliary trafficking pathway.</text>
</comment>
<evidence type="ECO:0000313" key="13">
    <source>
        <dbReference type="EMBL" id="EFN89437.1"/>
    </source>
</evidence>
<comment type="similarity">
    <text evidence="10">Belongs to the insect chemoreceptor superfamily. Heteromeric odorant receptor channel (TC 1.A.69) family. Or2a subfamily.</text>
</comment>
<feature type="transmembrane region" description="Helical" evidence="12">
    <location>
        <begin position="164"/>
        <end position="187"/>
    </location>
</feature>
<sequence length="257" mass="29887">MHILPVSFALLTYTGYWRPVHWPVNSIKYWMYNIYSSFMLTLLQSFVFYGLVDTFSSASLQEFVDKLYLFLSVFGVSIKLLHLFIRRRRIIGLGDMLLKENCIPRDADEKLIQQKFDRNARRITIACGVLNESCAMFATFAQFYPLLKTSTLPVYNWAPFDLSSMAVFLPMLIYQSFALCLCANSSVAHETLISGLMIQICAQFEILCHRAHILPILLKQAEKDSESKQDLRTREKLIVRDLIQHHLYVYKWVFTGN</sequence>
<keyword evidence="3 12" id="KW-0812">Transmembrane</keyword>
<evidence type="ECO:0000256" key="11">
    <source>
        <dbReference type="ARBA" id="ARBA00038679"/>
    </source>
</evidence>
<keyword evidence="5 12" id="KW-1133">Transmembrane helix</keyword>
<keyword evidence="4" id="KW-0552">Olfaction</keyword>
<comment type="subcellular location">
    <subcellularLocation>
        <location evidence="1">Membrane</location>
        <topology evidence="1">Multi-pass membrane protein</topology>
    </subcellularLocation>
</comment>
<evidence type="ECO:0000313" key="14">
    <source>
        <dbReference type="Proteomes" id="UP000008237"/>
    </source>
</evidence>
<keyword evidence="6 12" id="KW-0472">Membrane</keyword>
<feature type="transmembrane region" description="Helical" evidence="12">
    <location>
        <begin position="32"/>
        <end position="52"/>
    </location>
</feature>
<feature type="transmembrane region" description="Helical" evidence="12">
    <location>
        <begin position="67"/>
        <end position="85"/>
    </location>
</feature>
<evidence type="ECO:0000256" key="6">
    <source>
        <dbReference type="ARBA" id="ARBA00023136"/>
    </source>
</evidence>
<dbReference type="GO" id="GO:0007165">
    <property type="term" value="P:signal transduction"/>
    <property type="evidence" value="ECO:0007669"/>
    <property type="project" value="UniProtKB-KW"/>
</dbReference>
<dbReference type="InterPro" id="IPR004117">
    <property type="entry name" value="7tm6_olfct_rcpt"/>
</dbReference>
<evidence type="ECO:0000256" key="1">
    <source>
        <dbReference type="ARBA" id="ARBA00004141"/>
    </source>
</evidence>
<dbReference type="OrthoDB" id="6597368at2759"/>
<evidence type="ECO:0000256" key="7">
    <source>
        <dbReference type="ARBA" id="ARBA00023170"/>
    </source>
</evidence>
<dbReference type="Proteomes" id="UP000008237">
    <property type="component" value="Unassembled WGS sequence"/>
</dbReference>
<organism evidence="14">
    <name type="scientific">Harpegnathos saltator</name>
    <name type="common">Jerdon's jumping ant</name>
    <dbReference type="NCBI Taxonomy" id="610380"/>
    <lineage>
        <taxon>Eukaryota</taxon>
        <taxon>Metazoa</taxon>
        <taxon>Ecdysozoa</taxon>
        <taxon>Arthropoda</taxon>
        <taxon>Hexapoda</taxon>
        <taxon>Insecta</taxon>
        <taxon>Pterygota</taxon>
        <taxon>Neoptera</taxon>
        <taxon>Endopterygota</taxon>
        <taxon>Hymenoptera</taxon>
        <taxon>Apocrita</taxon>
        <taxon>Aculeata</taxon>
        <taxon>Formicoidea</taxon>
        <taxon>Formicidae</taxon>
        <taxon>Ponerinae</taxon>
        <taxon>Ponerini</taxon>
        <taxon>Harpegnathos</taxon>
    </lineage>
</organism>
<evidence type="ECO:0000256" key="3">
    <source>
        <dbReference type="ARBA" id="ARBA00022692"/>
    </source>
</evidence>
<dbReference type="Pfam" id="PF02949">
    <property type="entry name" value="7tm_6"/>
    <property type="match status" value="1"/>
</dbReference>
<evidence type="ECO:0000256" key="2">
    <source>
        <dbReference type="ARBA" id="ARBA00022606"/>
    </source>
</evidence>
<dbReference type="AlphaFoldDB" id="E2B4E3"/>
<keyword evidence="8" id="KW-0807">Transducer</keyword>
<protein>
    <submittedName>
        <fullName evidence="13">Uncharacterized protein</fullName>
    </submittedName>
</protein>
<evidence type="ECO:0000256" key="4">
    <source>
        <dbReference type="ARBA" id="ARBA00022725"/>
    </source>
</evidence>
<dbReference type="GO" id="GO:0004984">
    <property type="term" value="F:olfactory receptor activity"/>
    <property type="evidence" value="ECO:0007669"/>
    <property type="project" value="InterPro"/>
</dbReference>
<dbReference type="PANTHER" id="PTHR21137">
    <property type="entry name" value="ODORANT RECEPTOR"/>
    <property type="match status" value="1"/>
</dbReference>
<evidence type="ECO:0000256" key="5">
    <source>
        <dbReference type="ARBA" id="ARBA00022989"/>
    </source>
</evidence>
<evidence type="ECO:0000256" key="8">
    <source>
        <dbReference type="ARBA" id="ARBA00023224"/>
    </source>
</evidence>
<evidence type="ECO:0000256" key="9">
    <source>
        <dbReference type="ARBA" id="ARBA00037764"/>
    </source>
</evidence>
<feature type="transmembrane region" description="Helical" evidence="12">
    <location>
        <begin position="123"/>
        <end position="144"/>
    </location>
</feature>
<dbReference type="PANTHER" id="PTHR21137:SF37">
    <property type="entry name" value="ODORANT RECEPTOR 46A, ISOFORM B-RELATED"/>
    <property type="match status" value="1"/>
</dbReference>
<keyword evidence="14" id="KW-1185">Reference proteome</keyword>
<dbReference type="EMBL" id="GL445552">
    <property type="protein sequence ID" value="EFN89437.1"/>
    <property type="molecule type" value="Genomic_DNA"/>
</dbReference>
<dbReference type="GO" id="GO:0005886">
    <property type="term" value="C:plasma membrane"/>
    <property type="evidence" value="ECO:0007669"/>
    <property type="project" value="TreeGrafter"/>
</dbReference>
<dbReference type="GO" id="GO:0005549">
    <property type="term" value="F:odorant binding"/>
    <property type="evidence" value="ECO:0007669"/>
    <property type="project" value="InterPro"/>
</dbReference>
<gene>
    <name evidence="13" type="ORF">EAI_17051</name>
</gene>
<accession>E2B4E3</accession>
<name>E2B4E3_HARSA</name>
<reference evidence="13 14" key="1">
    <citation type="journal article" date="2010" name="Science">
        <title>Genomic comparison of the ants Camponotus floridanus and Harpegnathos saltator.</title>
        <authorList>
            <person name="Bonasio R."/>
            <person name="Zhang G."/>
            <person name="Ye C."/>
            <person name="Mutti N.S."/>
            <person name="Fang X."/>
            <person name="Qin N."/>
            <person name="Donahue G."/>
            <person name="Yang P."/>
            <person name="Li Q."/>
            <person name="Li C."/>
            <person name="Zhang P."/>
            <person name="Huang Z."/>
            <person name="Berger S.L."/>
            <person name="Reinberg D."/>
            <person name="Wang J."/>
            <person name="Liebig J."/>
        </authorList>
    </citation>
    <scope>NUCLEOTIDE SEQUENCE [LARGE SCALE GENOMIC DNA]</scope>
    <source>
        <strain evidence="13 14">R22 G/1</strain>
    </source>
</reference>
<comment type="function">
    <text evidence="9">Odorant receptor which mediates acceptance or avoidance behavior, depending on its substrates. The odorant receptor repertoire encodes a large collection of odor stimuli that vary widely in identity, intensity, and duration. May form a complex with Orco to form odorant-sensing units, providing sensitive and prolonged odorant signaling and calcium permeability.</text>
</comment>
<keyword evidence="7" id="KW-0675">Receptor</keyword>
<keyword evidence="2" id="KW-0716">Sensory transduction</keyword>
<evidence type="ECO:0000256" key="10">
    <source>
        <dbReference type="ARBA" id="ARBA00037946"/>
    </source>
</evidence>